<organism evidence="2 3">
    <name type="scientific">Caerostris darwini</name>
    <dbReference type="NCBI Taxonomy" id="1538125"/>
    <lineage>
        <taxon>Eukaryota</taxon>
        <taxon>Metazoa</taxon>
        <taxon>Ecdysozoa</taxon>
        <taxon>Arthropoda</taxon>
        <taxon>Chelicerata</taxon>
        <taxon>Arachnida</taxon>
        <taxon>Araneae</taxon>
        <taxon>Araneomorphae</taxon>
        <taxon>Entelegynae</taxon>
        <taxon>Araneoidea</taxon>
        <taxon>Araneidae</taxon>
        <taxon>Caerostris</taxon>
    </lineage>
</organism>
<keyword evidence="1" id="KW-1133">Transmembrane helix</keyword>
<reference evidence="2 3" key="1">
    <citation type="submission" date="2021-06" db="EMBL/GenBank/DDBJ databases">
        <title>Caerostris darwini draft genome.</title>
        <authorList>
            <person name="Kono N."/>
            <person name="Arakawa K."/>
        </authorList>
    </citation>
    <scope>NUCLEOTIDE SEQUENCE [LARGE SCALE GENOMIC DNA]</scope>
</reference>
<dbReference type="Proteomes" id="UP001054837">
    <property type="component" value="Unassembled WGS sequence"/>
</dbReference>
<comment type="caution">
    <text evidence="2">The sequence shown here is derived from an EMBL/GenBank/DDBJ whole genome shotgun (WGS) entry which is preliminary data.</text>
</comment>
<name>A0AAV4T6P0_9ARAC</name>
<dbReference type="AlphaFoldDB" id="A0AAV4T6P0"/>
<evidence type="ECO:0000313" key="2">
    <source>
        <dbReference type="EMBL" id="GIY39558.1"/>
    </source>
</evidence>
<feature type="transmembrane region" description="Helical" evidence="1">
    <location>
        <begin position="21"/>
        <end position="42"/>
    </location>
</feature>
<evidence type="ECO:0000313" key="3">
    <source>
        <dbReference type="Proteomes" id="UP001054837"/>
    </source>
</evidence>
<keyword evidence="1" id="KW-0812">Transmembrane</keyword>
<evidence type="ECO:0000256" key="1">
    <source>
        <dbReference type="SAM" id="Phobius"/>
    </source>
</evidence>
<dbReference type="EMBL" id="BPLQ01008818">
    <property type="protein sequence ID" value="GIY39558.1"/>
    <property type="molecule type" value="Genomic_DNA"/>
</dbReference>
<keyword evidence="3" id="KW-1185">Reference proteome</keyword>
<proteinExistence type="predicted"/>
<sequence length="106" mass="11818">MKFAMPPIKLKIVRNFFKTNFWSMAMWHVCWSMAWLSGAWHVCRPCFLMANENMDDVTNKQQGACADAGILAVQESILCVTTLTVSAIIVIAGFTPVILVVITHSV</sequence>
<protein>
    <submittedName>
        <fullName evidence="2">Uncharacterized protein</fullName>
    </submittedName>
</protein>
<gene>
    <name evidence="2" type="ORF">CDAR_539281</name>
</gene>
<accession>A0AAV4T6P0</accession>
<keyword evidence="1" id="KW-0472">Membrane</keyword>
<feature type="transmembrane region" description="Helical" evidence="1">
    <location>
        <begin position="83"/>
        <end position="102"/>
    </location>
</feature>